<dbReference type="GO" id="GO:0004523">
    <property type="term" value="F:RNA-DNA hybrid ribonuclease activity"/>
    <property type="evidence" value="ECO:0007669"/>
    <property type="project" value="InterPro"/>
</dbReference>
<dbReference type="Pfam" id="PF13456">
    <property type="entry name" value="RVT_3"/>
    <property type="match status" value="1"/>
</dbReference>
<keyword evidence="4" id="KW-1185">Reference proteome</keyword>
<evidence type="ECO:0000259" key="2">
    <source>
        <dbReference type="PROSITE" id="PS50879"/>
    </source>
</evidence>
<proteinExistence type="predicted"/>
<comment type="caution">
    <text evidence="3">The sequence shown here is derived from an EMBL/GenBank/DDBJ whole genome shotgun (WGS) entry which is preliminary data.</text>
</comment>
<feature type="domain" description="RNase H type-1" evidence="2">
    <location>
        <begin position="82"/>
        <end position="215"/>
    </location>
</feature>
<dbReference type="Gramene" id="OMO71317">
    <property type="protein sequence ID" value="OMO71317"/>
    <property type="gene ID" value="CCACVL1_18294"/>
</dbReference>
<dbReference type="SUPFAM" id="SSF53098">
    <property type="entry name" value="Ribonuclease H-like"/>
    <property type="match status" value="1"/>
</dbReference>
<dbReference type="InterPro" id="IPR036397">
    <property type="entry name" value="RNaseH_sf"/>
</dbReference>
<dbReference type="InterPro" id="IPR012337">
    <property type="entry name" value="RNaseH-like_sf"/>
</dbReference>
<dbReference type="Gene3D" id="3.30.420.10">
    <property type="entry name" value="Ribonuclease H-like superfamily/Ribonuclease H"/>
    <property type="match status" value="1"/>
</dbReference>
<dbReference type="PANTHER" id="PTHR33033:SF121">
    <property type="entry name" value="POLYNUCLEOTIDYL TRANSFERASE, RIBONUCLEASE H-LIKE SUPERFAMILY PROTEIN"/>
    <property type="match status" value="1"/>
</dbReference>
<dbReference type="OMA" id="ASNWADE"/>
<name>A0A1R3HLK3_COCAP</name>
<feature type="chain" id="PRO_5012390417" description="RNase H type-1 domain-containing protein" evidence="1">
    <location>
        <begin position="20"/>
        <end position="225"/>
    </location>
</feature>
<dbReference type="PROSITE" id="PS50879">
    <property type="entry name" value="RNASE_H_1"/>
    <property type="match status" value="1"/>
</dbReference>
<evidence type="ECO:0000313" key="4">
    <source>
        <dbReference type="Proteomes" id="UP000188268"/>
    </source>
</evidence>
<dbReference type="OrthoDB" id="931425at2759"/>
<accession>A0A1R3HLK3</accession>
<keyword evidence="1" id="KW-0732">Signal</keyword>
<organism evidence="3 4">
    <name type="scientific">Corchorus capsularis</name>
    <name type="common">Jute</name>
    <dbReference type="NCBI Taxonomy" id="210143"/>
    <lineage>
        <taxon>Eukaryota</taxon>
        <taxon>Viridiplantae</taxon>
        <taxon>Streptophyta</taxon>
        <taxon>Embryophyta</taxon>
        <taxon>Tracheophyta</taxon>
        <taxon>Spermatophyta</taxon>
        <taxon>Magnoliopsida</taxon>
        <taxon>eudicotyledons</taxon>
        <taxon>Gunneridae</taxon>
        <taxon>Pentapetalae</taxon>
        <taxon>rosids</taxon>
        <taxon>malvids</taxon>
        <taxon>Malvales</taxon>
        <taxon>Malvaceae</taxon>
        <taxon>Grewioideae</taxon>
        <taxon>Apeibeae</taxon>
        <taxon>Corchorus</taxon>
    </lineage>
</organism>
<dbReference type="EMBL" id="AWWV01011648">
    <property type="protein sequence ID" value="OMO71317.1"/>
    <property type="molecule type" value="Genomic_DNA"/>
</dbReference>
<gene>
    <name evidence="3" type="ORF">CCACVL1_18294</name>
</gene>
<feature type="signal peptide" evidence="1">
    <location>
        <begin position="1"/>
        <end position="19"/>
    </location>
</feature>
<dbReference type="InterPro" id="IPR044730">
    <property type="entry name" value="RNase_H-like_dom_plant"/>
</dbReference>
<evidence type="ECO:0000313" key="3">
    <source>
        <dbReference type="EMBL" id="OMO71317.1"/>
    </source>
</evidence>
<dbReference type="PANTHER" id="PTHR33033">
    <property type="entry name" value="POLYNUCLEOTIDYL TRANSFERASE, RIBONUCLEASE H-LIKE SUPERFAMILY PROTEIN-RELATED"/>
    <property type="match status" value="1"/>
</dbReference>
<dbReference type="InterPro" id="IPR002156">
    <property type="entry name" value="RNaseH_domain"/>
</dbReference>
<dbReference type="Proteomes" id="UP000188268">
    <property type="component" value="Unassembled WGS sequence"/>
</dbReference>
<reference evidence="3 4" key="1">
    <citation type="submission" date="2013-09" db="EMBL/GenBank/DDBJ databases">
        <title>Corchorus capsularis genome sequencing.</title>
        <authorList>
            <person name="Alam M."/>
            <person name="Haque M.S."/>
            <person name="Islam M.S."/>
            <person name="Emdad E.M."/>
            <person name="Islam M.M."/>
            <person name="Ahmed B."/>
            <person name="Halim A."/>
            <person name="Hossen Q.M.M."/>
            <person name="Hossain M.Z."/>
            <person name="Ahmed R."/>
            <person name="Khan M.M."/>
            <person name="Islam R."/>
            <person name="Rashid M.M."/>
            <person name="Khan S.A."/>
            <person name="Rahman M.S."/>
            <person name="Alam M."/>
        </authorList>
    </citation>
    <scope>NUCLEOTIDE SEQUENCE [LARGE SCALE GENOMIC DNA]</scope>
    <source>
        <strain evidence="4">cv. CVL-1</strain>
        <tissue evidence="3">Whole seedling</tissue>
    </source>
</reference>
<dbReference type="CDD" id="cd06222">
    <property type="entry name" value="RNase_H_like"/>
    <property type="match status" value="1"/>
</dbReference>
<dbReference type="AlphaFoldDB" id="A0A1R3HLK3"/>
<sequence length="225" mass="25507">MVWRMTFYVILWTARNVVVFNGSNLEVQQIIDIVGFKVAYWCKAKWTNGAISIDDFIRVSECIQIDSVGGKKRPHLDWFTPNNGQLKFNVDGTTKWQPGEAGIGGILRDESGSTKVVFSKPIGLADSNLAELLAIKEAFLIFAASNWADEKELIVESDLKIALKWVNDPCLGPWRFRQILFQIEGYKKKIIRWFVKHIFKEINSIADCLAKSSIDRGSPITCSFD</sequence>
<evidence type="ECO:0000256" key="1">
    <source>
        <dbReference type="SAM" id="SignalP"/>
    </source>
</evidence>
<protein>
    <recommendedName>
        <fullName evidence="2">RNase H type-1 domain-containing protein</fullName>
    </recommendedName>
</protein>
<dbReference type="GO" id="GO:0003676">
    <property type="term" value="F:nucleic acid binding"/>
    <property type="evidence" value="ECO:0007669"/>
    <property type="project" value="InterPro"/>
</dbReference>